<reference evidence="2" key="1">
    <citation type="submission" date="2013-08" db="EMBL/GenBank/DDBJ databases">
        <title>Intrasporangium oryzae NRRL B-24470.</title>
        <authorList>
            <person name="Liu H."/>
            <person name="Wang G."/>
        </authorList>
    </citation>
    <scope>NUCLEOTIDE SEQUENCE [LARGE SCALE GENOMIC DNA]</scope>
    <source>
        <strain evidence="2">Q5-1</strain>
    </source>
</reference>
<gene>
    <name evidence="1" type="ORF">N864_18985</name>
</gene>
<feature type="non-terminal residue" evidence="1">
    <location>
        <position position="167"/>
    </location>
</feature>
<dbReference type="Proteomes" id="UP000019494">
    <property type="component" value="Unassembled WGS sequence"/>
</dbReference>
<sequence length="167" mass="17408">MGLSNALARRATRTAHVLVVEVAGHAWTRMALERACAARGWRLASSPADADVLAVCGVPGPELSQVVSMLWEQLPGPRARIDASAPQDVPAALDAGTEQLMDADRQRTDAAHRSMSLHLEGRGGMDHEGMRHAGMDDSGTDHQGMGNAGMGHGGMDMAPGGIPLAEG</sequence>
<keyword evidence="2" id="KW-1185">Reference proteome</keyword>
<evidence type="ECO:0000313" key="2">
    <source>
        <dbReference type="Proteomes" id="UP000019494"/>
    </source>
</evidence>
<comment type="caution">
    <text evidence="1">The sequence shown here is derived from an EMBL/GenBank/DDBJ whole genome shotgun (WGS) entry which is preliminary data.</text>
</comment>
<evidence type="ECO:0000313" key="1">
    <source>
        <dbReference type="EMBL" id="EWT03740.1"/>
    </source>
</evidence>
<organism evidence="1 2">
    <name type="scientific">Intrasporangium chromatireducens Q5-1</name>
    <dbReference type="NCBI Taxonomy" id="584657"/>
    <lineage>
        <taxon>Bacteria</taxon>
        <taxon>Bacillati</taxon>
        <taxon>Actinomycetota</taxon>
        <taxon>Actinomycetes</taxon>
        <taxon>Micrococcales</taxon>
        <taxon>Intrasporangiaceae</taxon>
        <taxon>Intrasporangium</taxon>
    </lineage>
</organism>
<accession>W9GCD7</accession>
<dbReference type="EMBL" id="AWQS01000503">
    <property type="protein sequence ID" value="EWT03740.1"/>
    <property type="molecule type" value="Genomic_DNA"/>
</dbReference>
<proteinExistence type="predicted"/>
<name>W9GCD7_9MICO</name>
<protein>
    <submittedName>
        <fullName evidence="1">Uncharacterized protein</fullName>
    </submittedName>
</protein>
<dbReference type="AlphaFoldDB" id="W9GCD7"/>